<dbReference type="InterPro" id="IPR014710">
    <property type="entry name" value="RmlC-like_jellyroll"/>
</dbReference>
<dbReference type="CDD" id="cd02227">
    <property type="entry name" value="cupin_TM1112-like"/>
    <property type="match status" value="1"/>
</dbReference>
<dbReference type="PANTHER" id="PTHR40943">
    <property type="entry name" value="CYTOPLASMIC PROTEIN-RELATED"/>
    <property type="match status" value="1"/>
</dbReference>
<evidence type="ECO:0000259" key="1">
    <source>
        <dbReference type="Pfam" id="PF05899"/>
    </source>
</evidence>
<name>A0ABY0ISW8_9RHOO</name>
<evidence type="ECO:0000313" key="2">
    <source>
        <dbReference type="EMBL" id="RZT76462.1"/>
    </source>
</evidence>
<gene>
    <name evidence="2" type="ORF">EV678_2339</name>
</gene>
<sequence>MTAPRAIHFADPLPAPTLDQPAPERCIGTPPRRTTWELYEQQGISMGVWACEPGAWKIAFHAHRHEFFQVLEGRLQLIADSGEVREYGPGDAAIIPAGFSGVFKVIEAVKKRYVMVDQPAG</sequence>
<comment type="caution">
    <text evidence="2">The sequence shown here is derived from an EMBL/GenBank/DDBJ whole genome shotgun (WGS) entry which is preliminary data.</text>
</comment>
<accession>A0ABY0ISW8</accession>
<organism evidence="2 3">
    <name type="scientific">Azospira oryzae</name>
    <dbReference type="NCBI Taxonomy" id="146939"/>
    <lineage>
        <taxon>Bacteria</taxon>
        <taxon>Pseudomonadati</taxon>
        <taxon>Pseudomonadota</taxon>
        <taxon>Betaproteobacteria</taxon>
        <taxon>Rhodocyclales</taxon>
        <taxon>Rhodocyclaceae</taxon>
        <taxon>Azospira</taxon>
    </lineage>
</organism>
<reference evidence="2 3" key="1">
    <citation type="submission" date="2019-02" db="EMBL/GenBank/DDBJ databases">
        <title>Genomic Encyclopedia of Type Strains, Phase IV (KMG-IV): sequencing the most valuable type-strain genomes for metagenomic binning, comparative biology and taxonomic classification.</title>
        <authorList>
            <person name="Goeker M."/>
        </authorList>
    </citation>
    <scope>NUCLEOTIDE SEQUENCE [LARGE SCALE GENOMIC DNA]</scope>
    <source>
        <strain evidence="2 3">DSM 21223</strain>
    </source>
</reference>
<dbReference type="SUPFAM" id="SSF51182">
    <property type="entry name" value="RmlC-like cupins"/>
    <property type="match status" value="1"/>
</dbReference>
<proteinExistence type="predicted"/>
<dbReference type="InterPro" id="IPR008579">
    <property type="entry name" value="UGlyAH_Cupin_dom"/>
</dbReference>
<evidence type="ECO:0000313" key="3">
    <source>
        <dbReference type="Proteomes" id="UP000292136"/>
    </source>
</evidence>
<dbReference type="Proteomes" id="UP000292136">
    <property type="component" value="Unassembled WGS sequence"/>
</dbReference>
<dbReference type="Gene3D" id="2.60.120.10">
    <property type="entry name" value="Jelly Rolls"/>
    <property type="match status" value="1"/>
</dbReference>
<dbReference type="EMBL" id="SHKM01000002">
    <property type="protein sequence ID" value="RZT76462.1"/>
    <property type="molecule type" value="Genomic_DNA"/>
</dbReference>
<dbReference type="InterPro" id="IPR011051">
    <property type="entry name" value="RmlC_Cupin_sf"/>
</dbReference>
<protein>
    <recommendedName>
        <fullName evidence="1">(S)-ureidoglycine aminohydrolase cupin domain-containing protein</fullName>
    </recommendedName>
</protein>
<dbReference type="RefSeq" id="WP_014235903.1">
    <property type="nucleotide sequence ID" value="NZ_SHKM01000002.1"/>
</dbReference>
<keyword evidence="3" id="KW-1185">Reference proteome</keyword>
<feature type="domain" description="(S)-ureidoglycine aminohydrolase cupin" evidence="1">
    <location>
        <begin position="42"/>
        <end position="113"/>
    </location>
</feature>
<dbReference type="Pfam" id="PF05899">
    <property type="entry name" value="Cupin_3"/>
    <property type="match status" value="1"/>
</dbReference>
<dbReference type="PANTHER" id="PTHR40943:SF2">
    <property type="entry name" value="(S)-UREIDOGLYCINE AMINOHYDROLASE CUPIN DOMAIN-CONTAINING PROTEIN"/>
    <property type="match status" value="1"/>
</dbReference>